<dbReference type="FunFam" id="3.40.50.300:FF:000134">
    <property type="entry name" value="Iron-enterobactin ABC transporter ATP-binding protein"/>
    <property type="match status" value="1"/>
</dbReference>
<dbReference type="GO" id="GO:0016887">
    <property type="term" value="F:ATP hydrolysis activity"/>
    <property type="evidence" value="ECO:0007669"/>
    <property type="project" value="InterPro"/>
</dbReference>
<keyword evidence="4" id="KW-0410">Iron transport</keyword>
<evidence type="ECO:0000256" key="2">
    <source>
        <dbReference type="ARBA" id="ARBA00022448"/>
    </source>
</evidence>
<evidence type="ECO:0000313" key="11">
    <source>
        <dbReference type="EMBL" id="TIH98690.1"/>
    </source>
</evidence>
<dbReference type="Pfam" id="PF00005">
    <property type="entry name" value="ABC_tran"/>
    <property type="match status" value="1"/>
</dbReference>
<proteinExistence type="predicted"/>
<evidence type="ECO:0000313" key="12">
    <source>
        <dbReference type="Proteomes" id="UP000305165"/>
    </source>
</evidence>
<keyword evidence="5" id="KW-0547">Nucleotide-binding</keyword>
<feature type="domain" description="ABC transporter" evidence="10">
    <location>
        <begin position="4"/>
        <end position="240"/>
    </location>
</feature>
<dbReference type="InterPro" id="IPR051535">
    <property type="entry name" value="Siderophore_ABC-ATPase"/>
</dbReference>
<protein>
    <submittedName>
        <fullName evidence="11">ABC transporter ATP-binding protein</fullName>
    </submittedName>
</protein>
<dbReference type="InterPro" id="IPR003439">
    <property type="entry name" value="ABC_transporter-like_ATP-bd"/>
</dbReference>
<evidence type="ECO:0000256" key="1">
    <source>
        <dbReference type="ARBA" id="ARBA00004202"/>
    </source>
</evidence>
<keyword evidence="8" id="KW-0406">Ion transport</keyword>
<dbReference type="PANTHER" id="PTHR42771:SF4">
    <property type="entry name" value="IRON(3+)-HYDROXAMATE IMPORT ATP-BINDING PROTEIN FHUC"/>
    <property type="match status" value="1"/>
</dbReference>
<keyword evidence="2" id="KW-0813">Transport</keyword>
<dbReference type="PANTHER" id="PTHR42771">
    <property type="entry name" value="IRON(3+)-HYDROXAMATE IMPORT ATP-BINDING PROTEIN FHUC"/>
    <property type="match status" value="1"/>
</dbReference>
<evidence type="ECO:0000256" key="5">
    <source>
        <dbReference type="ARBA" id="ARBA00022741"/>
    </source>
</evidence>
<dbReference type="OrthoDB" id="9787851at2"/>
<dbReference type="InterPro" id="IPR017871">
    <property type="entry name" value="ABC_transporter-like_CS"/>
</dbReference>
<evidence type="ECO:0000256" key="8">
    <source>
        <dbReference type="ARBA" id="ARBA00023065"/>
    </source>
</evidence>
<dbReference type="EMBL" id="SSXO01000006">
    <property type="protein sequence ID" value="TIH98690.1"/>
    <property type="molecule type" value="Genomic_DNA"/>
</dbReference>
<organism evidence="11 12">
    <name type="scientific">Streptococcus suis</name>
    <dbReference type="NCBI Taxonomy" id="1307"/>
    <lineage>
        <taxon>Bacteria</taxon>
        <taxon>Bacillati</taxon>
        <taxon>Bacillota</taxon>
        <taxon>Bacilli</taxon>
        <taxon>Lactobacillales</taxon>
        <taxon>Streptococcaceae</taxon>
        <taxon>Streptococcus</taxon>
    </lineage>
</organism>
<dbReference type="CDD" id="cd03214">
    <property type="entry name" value="ABC_Iron-Siderophores_B12_Hemin"/>
    <property type="match status" value="1"/>
</dbReference>
<keyword evidence="7" id="KW-0408">Iron</keyword>
<dbReference type="InterPro" id="IPR003593">
    <property type="entry name" value="AAA+_ATPase"/>
</dbReference>
<dbReference type="SUPFAM" id="SSF52540">
    <property type="entry name" value="P-loop containing nucleoside triphosphate hydrolases"/>
    <property type="match status" value="1"/>
</dbReference>
<evidence type="ECO:0000256" key="3">
    <source>
        <dbReference type="ARBA" id="ARBA00022475"/>
    </source>
</evidence>
<dbReference type="PROSITE" id="PS00211">
    <property type="entry name" value="ABC_TRANSPORTER_1"/>
    <property type="match status" value="1"/>
</dbReference>
<gene>
    <name evidence="11" type="ORF">FAJ39_09605</name>
</gene>
<evidence type="ECO:0000256" key="9">
    <source>
        <dbReference type="ARBA" id="ARBA00023136"/>
    </source>
</evidence>
<evidence type="ECO:0000256" key="6">
    <source>
        <dbReference type="ARBA" id="ARBA00022840"/>
    </source>
</evidence>
<sequence length="265" mass="29616">MPQIEAKKATLVYDKNPVFSDLSLKIPEGKITTIIGPNGCGKSSLLKALSRIHPLQAGQILLDDKDLSKQASKEVAQKLSLLPQFHQSLDGIKVFDLVSYGRFPYQKGLGRLSEQDREKINWALEKTQTKHLQDAMVHHLSGGQSQRVWIAMALAQGTPIIFLDEPTTYLDINHQLEILELLKDLNHSEGKTIVMVLHDINLAARYSDHIIAMKDGQIVEQGPVDKLIQPEILETVFGITATILPASHYGYPLLLDYKLVPSERK</sequence>
<dbReference type="Proteomes" id="UP000305165">
    <property type="component" value="Unassembled WGS sequence"/>
</dbReference>
<dbReference type="SMART" id="SM00382">
    <property type="entry name" value="AAA"/>
    <property type="match status" value="1"/>
</dbReference>
<evidence type="ECO:0000256" key="4">
    <source>
        <dbReference type="ARBA" id="ARBA00022496"/>
    </source>
</evidence>
<dbReference type="GO" id="GO:0005524">
    <property type="term" value="F:ATP binding"/>
    <property type="evidence" value="ECO:0007669"/>
    <property type="project" value="UniProtKB-KW"/>
</dbReference>
<dbReference type="PROSITE" id="PS50893">
    <property type="entry name" value="ABC_TRANSPORTER_2"/>
    <property type="match status" value="1"/>
</dbReference>
<reference evidence="11 12" key="1">
    <citation type="submission" date="2019-04" db="EMBL/GenBank/DDBJ databases">
        <title>Genome analysis of Streptococcus suis strain WUSS424.</title>
        <authorList>
            <person name="Chen H."/>
            <person name="Gao X."/>
            <person name="Wu Z."/>
        </authorList>
    </citation>
    <scope>NUCLEOTIDE SEQUENCE [LARGE SCALE GENOMIC DNA]</scope>
    <source>
        <strain evidence="11 12">WUSS424</strain>
    </source>
</reference>
<dbReference type="GO" id="GO:0006826">
    <property type="term" value="P:iron ion transport"/>
    <property type="evidence" value="ECO:0007669"/>
    <property type="project" value="UniProtKB-KW"/>
</dbReference>
<keyword evidence="3" id="KW-1003">Cell membrane</keyword>
<comment type="caution">
    <text evidence="11">The sequence shown here is derived from an EMBL/GenBank/DDBJ whole genome shotgun (WGS) entry which is preliminary data.</text>
</comment>
<comment type="subcellular location">
    <subcellularLocation>
        <location evidence="1">Cell membrane</location>
        <topology evidence="1">Peripheral membrane protein</topology>
    </subcellularLocation>
</comment>
<name>A0A4T2GLA0_STRSU</name>
<dbReference type="InterPro" id="IPR027417">
    <property type="entry name" value="P-loop_NTPase"/>
</dbReference>
<dbReference type="Gene3D" id="3.40.50.300">
    <property type="entry name" value="P-loop containing nucleotide triphosphate hydrolases"/>
    <property type="match status" value="1"/>
</dbReference>
<evidence type="ECO:0000256" key="7">
    <source>
        <dbReference type="ARBA" id="ARBA00023004"/>
    </source>
</evidence>
<dbReference type="AlphaFoldDB" id="A0A4T2GLA0"/>
<keyword evidence="6 11" id="KW-0067">ATP-binding</keyword>
<dbReference type="GO" id="GO:0005886">
    <property type="term" value="C:plasma membrane"/>
    <property type="evidence" value="ECO:0007669"/>
    <property type="project" value="UniProtKB-SubCell"/>
</dbReference>
<evidence type="ECO:0000259" key="10">
    <source>
        <dbReference type="PROSITE" id="PS50893"/>
    </source>
</evidence>
<keyword evidence="9" id="KW-0472">Membrane</keyword>
<accession>A0A4T2GLA0</accession>